<organism evidence="4 5">
    <name type="scientific">Flagellimonas pacifica</name>
    <dbReference type="NCBI Taxonomy" id="1247520"/>
    <lineage>
        <taxon>Bacteria</taxon>
        <taxon>Pseudomonadati</taxon>
        <taxon>Bacteroidota</taxon>
        <taxon>Flavobacteriia</taxon>
        <taxon>Flavobacteriales</taxon>
        <taxon>Flavobacteriaceae</taxon>
        <taxon>Flagellimonas</taxon>
    </lineage>
</organism>
<dbReference type="Pfam" id="PF00849">
    <property type="entry name" value="PseudoU_synth_2"/>
    <property type="match status" value="1"/>
</dbReference>
<dbReference type="InterPro" id="IPR020103">
    <property type="entry name" value="PsdUridine_synth_cat_dom_sf"/>
</dbReference>
<evidence type="ECO:0000256" key="2">
    <source>
        <dbReference type="ARBA" id="ARBA00023235"/>
    </source>
</evidence>
<dbReference type="Gene3D" id="3.30.2350.10">
    <property type="entry name" value="Pseudouridine synthase"/>
    <property type="match status" value="1"/>
</dbReference>
<sequence length="239" mass="27230">MKSNHSKNPKTQKSSPSNLDVLYEDNHVIVVNKRSGDIVQGDKTGDIPLSEVVKQYLKKKHNKPGNVYLGVVHRLDRPTSGIVVFAKTSKALPRLNKLFSEGKTKKVYWAVVNKAPEHDSGILTHWLVRNPKQNKSYAHKNEVPNSKKAILEYRVRKKLDRYFLLEIDLKTGRHHQIRAQLAAMSAYIKGDLKYGADRSNKDGGIHLLARSLEFEHPVKKEKIRFEVSPPNDPVWNACI</sequence>
<keyword evidence="5" id="KW-1185">Reference proteome</keyword>
<dbReference type="EMBL" id="OBEH01000003">
    <property type="protein sequence ID" value="SNZ00717.1"/>
    <property type="molecule type" value="Genomic_DNA"/>
</dbReference>
<dbReference type="PROSITE" id="PS01129">
    <property type="entry name" value="PSI_RLU"/>
    <property type="match status" value="1"/>
</dbReference>
<dbReference type="GO" id="GO:0140098">
    <property type="term" value="F:catalytic activity, acting on RNA"/>
    <property type="evidence" value="ECO:0007669"/>
    <property type="project" value="UniProtKB-ARBA"/>
</dbReference>
<dbReference type="GO" id="GO:0006396">
    <property type="term" value="P:RNA processing"/>
    <property type="evidence" value="ECO:0007669"/>
    <property type="project" value="UniProtKB-ARBA"/>
</dbReference>
<dbReference type="Proteomes" id="UP000219048">
    <property type="component" value="Unassembled WGS sequence"/>
</dbReference>
<dbReference type="GO" id="GO:0009982">
    <property type="term" value="F:pseudouridine synthase activity"/>
    <property type="evidence" value="ECO:0007669"/>
    <property type="project" value="InterPro"/>
</dbReference>
<evidence type="ECO:0000313" key="4">
    <source>
        <dbReference type="EMBL" id="SNZ00717.1"/>
    </source>
</evidence>
<comment type="similarity">
    <text evidence="1">Belongs to the pseudouridine synthase RluA family.</text>
</comment>
<dbReference type="RefSeq" id="WP_097046149.1">
    <property type="nucleotide sequence ID" value="NZ_OBEH01000003.1"/>
</dbReference>
<dbReference type="PANTHER" id="PTHR21600:SF83">
    <property type="entry name" value="PSEUDOURIDYLATE SYNTHASE RPUSD4, MITOCHONDRIAL"/>
    <property type="match status" value="1"/>
</dbReference>
<proteinExistence type="inferred from homology"/>
<protein>
    <submittedName>
        <fullName evidence="4">Ribosomal large subunit pseudouridine synthase D</fullName>
    </submittedName>
</protein>
<dbReference type="InterPro" id="IPR006145">
    <property type="entry name" value="PsdUridine_synth_RsuA/RluA"/>
</dbReference>
<dbReference type="SUPFAM" id="SSF55120">
    <property type="entry name" value="Pseudouridine synthase"/>
    <property type="match status" value="1"/>
</dbReference>
<dbReference type="InterPro" id="IPR006224">
    <property type="entry name" value="PsdUridine_synth_RluA-like_CS"/>
</dbReference>
<dbReference type="AlphaFoldDB" id="A0A285MW02"/>
<dbReference type="CDD" id="cd02869">
    <property type="entry name" value="PseudoU_synth_RluA_like"/>
    <property type="match status" value="1"/>
</dbReference>
<evidence type="ECO:0000313" key="5">
    <source>
        <dbReference type="Proteomes" id="UP000219048"/>
    </source>
</evidence>
<evidence type="ECO:0000259" key="3">
    <source>
        <dbReference type="Pfam" id="PF00849"/>
    </source>
</evidence>
<dbReference type="GO" id="GO:0003723">
    <property type="term" value="F:RNA binding"/>
    <property type="evidence" value="ECO:0007669"/>
    <property type="project" value="InterPro"/>
</dbReference>
<reference evidence="5" key="1">
    <citation type="submission" date="2017-09" db="EMBL/GenBank/DDBJ databases">
        <authorList>
            <person name="Varghese N."/>
            <person name="Submissions S."/>
        </authorList>
    </citation>
    <scope>NUCLEOTIDE SEQUENCE [LARGE SCALE GENOMIC DNA]</scope>
    <source>
        <strain evidence="5">DSM 25885</strain>
    </source>
</reference>
<dbReference type="GO" id="GO:0001522">
    <property type="term" value="P:pseudouridine synthesis"/>
    <property type="evidence" value="ECO:0007669"/>
    <property type="project" value="InterPro"/>
</dbReference>
<gene>
    <name evidence="4" type="ORF">SAMN06265377_2543</name>
</gene>
<evidence type="ECO:0000256" key="1">
    <source>
        <dbReference type="ARBA" id="ARBA00010876"/>
    </source>
</evidence>
<keyword evidence="2" id="KW-0413">Isomerase</keyword>
<dbReference type="PANTHER" id="PTHR21600">
    <property type="entry name" value="MITOCHONDRIAL RNA PSEUDOURIDINE SYNTHASE"/>
    <property type="match status" value="1"/>
</dbReference>
<dbReference type="InterPro" id="IPR050188">
    <property type="entry name" value="RluA_PseudoU_synthase"/>
</dbReference>
<feature type="domain" description="Pseudouridine synthase RsuA/RluA-like" evidence="3">
    <location>
        <begin position="27"/>
        <end position="183"/>
    </location>
</feature>
<name>A0A285MW02_9FLAO</name>
<accession>A0A285MW02</accession>
<dbReference type="OrthoDB" id="9807829at2"/>